<evidence type="ECO:0000256" key="1">
    <source>
        <dbReference type="ARBA" id="ARBA00022737"/>
    </source>
</evidence>
<reference evidence="4 5" key="1">
    <citation type="submission" date="2019-03" db="EMBL/GenBank/DDBJ databases">
        <title>Bradyrhizobium strains diversity isolated from Chamaecrista fasciculata.</title>
        <authorList>
            <person name="Urquiaga M.C.O."/>
            <person name="Hungria M."/>
            <person name="Delamuta J.R.M."/>
        </authorList>
    </citation>
    <scope>NUCLEOTIDE SEQUENCE [LARGE SCALE GENOMIC DNA]</scope>
    <source>
        <strain evidence="4 5">CNPSo 3424</strain>
    </source>
</reference>
<dbReference type="InterPro" id="IPR011004">
    <property type="entry name" value="Trimer_LpxA-like_sf"/>
</dbReference>
<dbReference type="OrthoDB" id="9803036at2"/>
<accession>A0A4Y9LCL9</accession>
<protein>
    <recommendedName>
        <fullName evidence="3">Mannose-1-phosphate guanyltransferase C-terminal domain-containing protein</fullName>
    </recommendedName>
</protein>
<evidence type="ECO:0000259" key="3">
    <source>
        <dbReference type="Pfam" id="PF25087"/>
    </source>
</evidence>
<gene>
    <name evidence="4" type="ORF">E4K66_14020</name>
</gene>
<dbReference type="InterPro" id="IPR050486">
    <property type="entry name" value="Mannose-1P_guanyltransferase"/>
</dbReference>
<sequence length="189" mass="19775">MRPSDLFYSPMEEEFEKWLSRFATLEDLFSSRDQLYAKLGRQQIDGTIEDKAIVSGLVYLGPNSHVKSGAVLSGPLIVGPDCVVECGARIFGRSFIGTGSQLRAGSFVSDSILMNRCTISENSVVQNCVLGSDVLVRAGCLVGDAAAQAPDLVAFVGDGAQLGLGAIICPGSIVALSDKVAAGSVVRSS</sequence>
<evidence type="ECO:0000256" key="2">
    <source>
        <dbReference type="ARBA" id="ARBA00023315"/>
    </source>
</evidence>
<dbReference type="InterPro" id="IPR056729">
    <property type="entry name" value="GMPPB_C"/>
</dbReference>
<evidence type="ECO:0000313" key="4">
    <source>
        <dbReference type="EMBL" id="TFV39502.1"/>
    </source>
</evidence>
<keyword evidence="2" id="KW-0012">Acyltransferase</keyword>
<dbReference type="AlphaFoldDB" id="A0A4Y9LCL9"/>
<feature type="domain" description="Mannose-1-phosphate guanyltransferase C-terminal" evidence="3">
    <location>
        <begin position="55"/>
        <end position="144"/>
    </location>
</feature>
<dbReference type="Pfam" id="PF25087">
    <property type="entry name" value="GMPPB_C"/>
    <property type="match status" value="1"/>
</dbReference>
<dbReference type="PANTHER" id="PTHR22572">
    <property type="entry name" value="SUGAR-1-PHOSPHATE GUANYL TRANSFERASE"/>
    <property type="match status" value="1"/>
</dbReference>
<organism evidence="4 5">
    <name type="scientific">Bradyrhizobium frederickii</name>
    <dbReference type="NCBI Taxonomy" id="2560054"/>
    <lineage>
        <taxon>Bacteria</taxon>
        <taxon>Pseudomonadati</taxon>
        <taxon>Pseudomonadota</taxon>
        <taxon>Alphaproteobacteria</taxon>
        <taxon>Hyphomicrobiales</taxon>
        <taxon>Nitrobacteraceae</taxon>
        <taxon>Bradyrhizobium</taxon>
    </lineage>
</organism>
<evidence type="ECO:0000313" key="5">
    <source>
        <dbReference type="Proteomes" id="UP000298225"/>
    </source>
</evidence>
<proteinExistence type="predicted"/>
<keyword evidence="2" id="KW-0808">Transferase</keyword>
<dbReference type="Proteomes" id="UP000298225">
    <property type="component" value="Unassembled WGS sequence"/>
</dbReference>
<dbReference type="Gene3D" id="2.160.10.10">
    <property type="entry name" value="Hexapeptide repeat proteins"/>
    <property type="match status" value="1"/>
</dbReference>
<keyword evidence="5" id="KW-1185">Reference proteome</keyword>
<dbReference type="EMBL" id="SPQU01000005">
    <property type="protein sequence ID" value="TFV39502.1"/>
    <property type="molecule type" value="Genomic_DNA"/>
</dbReference>
<comment type="caution">
    <text evidence="4">The sequence shown here is derived from an EMBL/GenBank/DDBJ whole genome shotgun (WGS) entry which is preliminary data.</text>
</comment>
<keyword evidence="1" id="KW-0677">Repeat</keyword>
<dbReference type="SUPFAM" id="SSF51161">
    <property type="entry name" value="Trimeric LpxA-like enzymes"/>
    <property type="match status" value="1"/>
</dbReference>
<name>A0A4Y9LCL9_9BRAD</name>